<feature type="chain" id="PRO_5034675138" evidence="1">
    <location>
        <begin position="23"/>
        <end position="125"/>
    </location>
</feature>
<gene>
    <name evidence="3" type="primary">LOC111120957</name>
</gene>
<dbReference type="Pfam" id="PF16029">
    <property type="entry name" value="DUF4787"/>
    <property type="match status" value="1"/>
</dbReference>
<name>A0A8B8CPL0_CRAVI</name>
<evidence type="ECO:0000313" key="2">
    <source>
        <dbReference type="Proteomes" id="UP000694844"/>
    </source>
</evidence>
<evidence type="ECO:0000256" key="1">
    <source>
        <dbReference type="SAM" id="SignalP"/>
    </source>
</evidence>
<dbReference type="RefSeq" id="XP_022317730.1">
    <property type="nucleotide sequence ID" value="XM_022462022.1"/>
</dbReference>
<organism evidence="2 3">
    <name type="scientific">Crassostrea virginica</name>
    <name type="common">Eastern oyster</name>
    <dbReference type="NCBI Taxonomy" id="6565"/>
    <lineage>
        <taxon>Eukaryota</taxon>
        <taxon>Metazoa</taxon>
        <taxon>Spiralia</taxon>
        <taxon>Lophotrochozoa</taxon>
        <taxon>Mollusca</taxon>
        <taxon>Bivalvia</taxon>
        <taxon>Autobranchia</taxon>
        <taxon>Pteriomorphia</taxon>
        <taxon>Ostreida</taxon>
        <taxon>Ostreoidea</taxon>
        <taxon>Ostreidae</taxon>
        <taxon>Crassostrea</taxon>
    </lineage>
</organism>
<accession>A0A8B8CPL0</accession>
<keyword evidence="2" id="KW-1185">Reference proteome</keyword>
<dbReference type="Proteomes" id="UP000694844">
    <property type="component" value="Chromosome 2"/>
</dbReference>
<dbReference type="GeneID" id="111120957"/>
<feature type="signal peptide" evidence="1">
    <location>
        <begin position="1"/>
        <end position="22"/>
    </location>
</feature>
<dbReference type="PANTHER" id="PTHR35455:SF1">
    <property type="entry name" value="AGAP005842-PA"/>
    <property type="match status" value="1"/>
</dbReference>
<evidence type="ECO:0000313" key="3">
    <source>
        <dbReference type="RefSeq" id="XP_022317730.1"/>
    </source>
</evidence>
<dbReference type="OrthoDB" id="1915375at2759"/>
<dbReference type="AlphaFoldDB" id="A0A8B8CPL0"/>
<reference evidence="3" key="1">
    <citation type="submission" date="2025-08" db="UniProtKB">
        <authorList>
            <consortium name="RefSeq"/>
        </authorList>
    </citation>
    <scope>IDENTIFICATION</scope>
    <source>
        <tissue evidence="3">Whole sample</tissue>
    </source>
</reference>
<keyword evidence="1" id="KW-0732">Signal</keyword>
<sequence length="125" mass="14529">MKLKEICWILSLVVVVMEMVESRKMYEYKQYTYRKKRDDRKYKNAKALCDTRPECLAKYGAEQSACVRKCISEFCYNELYAEDPLEDGEIDVRLNSFKGCLSQDKSNKHKELLPGESNPPDLGIG</sequence>
<dbReference type="InterPro" id="IPR031985">
    <property type="entry name" value="DUF4787"/>
</dbReference>
<dbReference type="PANTHER" id="PTHR35455">
    <property type="entry name" value="UNNAMED PRODUCT"/>
    <property type="match status" value="1"/>
</dbReference>
<protein>
    <submittedName>
        <fullName evidence="3">Uncharacterized protein LOC111120957</fullName>
    </submittedName>
</protein>
<proteinExistence type="predicted"/>
<dbReference type="KEGG" id="cvn:111120957"/>